<name>A0A0F9KEY7_9ZZZZ</name>
<accession>A0A0F9KEY7</accession>
<dbReference type="AlphaFoldDB" id="A0A0F9KEY7"/>
<organism evidence="1">
    <name type="scientific">marine sediment metagenome</name>
    <dbReference type="NCBI Taxonomy" id="412755"/>
    <lineage>
        <taxon>unclassified sequences</taxon>
        <taxon>metagenomes</taxon>
        <taxon>ecological metagenomes</taxon>
    </lineage>
</organism>
<sequence length="54" mass="6599">MIKDQIIKTPIMHHIKFQQIISQINSIQITVNIKVIQMRINWINFKRLQDRIEK</sequence>
<gene>
    <name evidence="1" type="ORF">LCGC14_1339010</name>
</gene>
<proteinExistence type="predicted"/>
<evidence type="ECO:0000313" key="1">
    <source>
        <dbReference type="EMBL" id="KKM80523.1"/>
    </source>
</evidence>
<comment type="caution">
    <text evidence="1">The sequence shown here is derived from an EMBL/GenBank/DDBJ whole genome shotgun (WGS) entry which is preliminary data.</text>
</comment>
<protein>
    <submittedName>
        <fullName evidence="1">Uncharacterized protein</fullName>
    </submittedName>
</protein>
<reference evidence="1" key="1">
    <citation type="journal article" date="2015" name="Nature">
        <title>Complex archaea that bridge the gap between prokaryotes and eukaryotes.</title>
        <authorList>
            <person name="Spang A."/>
            <person name="Saw J.H."/>
            <person name="Jorgensen S.L."/>
            <person name="Zaremba-Niedzwiedzka K."/>
            <person name="Martijn J."/>
            <person name="Lind A.E."/>
            <person name="van Eijk R."/>
            <person name="Schleper C."/>
            <person name="Guy L."/>
            <person name="Ettema T.J."/>
        </authorList>
    </citation>
    <scope>NUCLEOTIDE SEQUENCE</scope>
</reference>
<dbReference type="EMBL" id="LAZR01008168">
    <property type="protein sequence ID" value="KKM80523.1"/>
    <property type="molecule type" value="Genomic_DNA"/>
</dbReference>